<dbReference type="AlphaFoldDB" id="A0A847UQA0"/>
<feature type="compositionally biased region" description="Acidic residues" evidence="1">
    <location>
        <begin position="51"/>
        <end position="78"/>
    </location>
</feature>
<accession>A0A847UQA0</accession>
<dbReference type="Proteomes" id="UP000641625">
    <property type="component" value="Unassembled WGS sequence"/>
</dbReference>
<comment type="caution">
    <text evidence="2">The sequence shown here is derived from an EMBL/GenBank/DDBJ whole genome shotgun (WGS) entry which is preliminary data.</text>
</comment>
<gene>
    <name evidence="2" type="ORF">GOC77_14195</name>
</gene>
<proteinExistence type="predicted"/>
<feature type="region of interest" description="Disordered" evidence="1">
    <location>
        <begin position="185"/>
        <end position="217"/>
    </location>
</feature>
<evidence type="ECO:0000313" key="3">
    <source>
        <dbReference type="Proteomes" id="UP000641625"/>
    </source>
</evidence>
<dbReference type="EMBL" id="WOWA01000009">
    <property type="protein sequence ID" value="NLV14411.1"/>
    <property type="molecule type" value="Genomic_DNA"/>
</dbReference>
<feature type="region of interest" description="Disordered" evidence="1">
    <location>
        <begin position="40"/>
        <end position="161"/>
    </location>
</feature>
<sequence length="217" mass="23376">MIEPYYCPAEGCDYGKDEEKSLAAVRSHINAMGESHDWELLKPLLHQQGETSDDQQDEQPEQANDQPDDQPDGSDDDPPGTGGAAATEGGGDDDQQNEGVEQTETPENSQNDQQDMDQSSEYDQQLQQAQQADDQPDDAGESSQSGGQRGDDTSQTTSGRGVPVWAIVGGLTLVALLLFVARSGDDQPEQVPSEVVEDTEQADPVADDPEPEVTWSE</sequence>
<feature type="compositionally biased region" description="Acidic residues" evidence="1">
    <location>
        <begin position="195"/>
        <end position="211"/>
    </location>
</feature>
<feature type="compositionally biased region" description="Low complexity" evidence="1">
    <location>
        <begin position="121"/>
        <end position="133"/>
    </location>
</feature>
<name>A0A847UQA0_HALAR</name>
<feature type="compositionally biased region" description="Low complexity" evidence="1">
    <location>
        <begin position="97"/>
        <end position="113"/>
    </location>
</feature>
<evidence type="ECO:0000256" key="1">
    <source>
        <dbReference type="SAM" id="MobiDB-lite"/>
    </source>
</evidence>
<protein>
    <submittedName>
        <fullName evidence="2">Uncharacterized protein</fullName>
    </submittedName>
</protein>
<reference evidence="2" key="1">
    <citation type="submission" date="2019-12" db="EMBL/GenBank/DDBJ databases">
        <title>Whole genome sequencing of Haloarcula argentinensis strain pws5.</title>
        <authorList>
            <person name="Verma D.K."/>
            <person name="Gopal K."/>
            <person name="Prasad E.S."/>
        </authorList>
    </citation>
    <scope>NUCLEOTIDE SEQUENCE</scope>
    <source>
        <strain evidence="2">Pws5</strain>
    </source>
</reference>
<organism evidence="2 3">
    <name type="scientific">Haloarcula argentinensis</name>
    <dbReference type="NCBI Taxonomy" id="43776"/>
    <lineage>
        <taxon>Archaea</taxon>
        <taxon>Methanobacteriati</taxon>
        <taxon>Methanobacteriota</taxon>
        <taxon>Stenosarchaea group</taxon>
        <taxon>Halobacteria</taxon>
        <taxon>Halobacteriales</taxon>
        <taxon>Haloarculaceae</taxon>
        <taxon>Haloarcula</taxon>
    </lineage>
</organism>
<dbReference type="RefSeq" id="WP_170097840.1">
    <property type="nucleotide sequence ID" value="NZ_WOWA01000009.1"/>
</dbReference>
<evidence type="ECO:0000313" key="2">
    <source>
        <dbReference type="EMBL" id="NLV14411.1"/>
    </source>
</evidence>